<dbReference type="GO" id="GO:0006797">
    <property type="term" value="P:polyphosphate metabolic process"/>
    <property type="evidence" value="ECO:0007669"/>
    <property type="project" value="InterPro"/>
</dbReference>
<dbReference type="InterPro" id="IPR016898">
    <property type="entry name" value="Polyphosphate_phosphotransfera"/>
</dbReference>
<dbReference type="InterPro" id="IPR022488">
    <property type="entry name" value="PPK2-related"/>
</dbReference>
<gene>
    <name evidence="6" type="ORF">C7C56_001155</name>
</gene>
<reference evidence="6 7" key="1">
    <citation type="submission" date="2018-04" db="EMBL/GenBank/DDBJ databases">
        <title>Massilia violaceinigra sp. nov., a novel purple-pigmented bacterium isolated from Tianshan glacier, Xinjiang, China.</title>
        <authorList>
            <person name="Wang H."/>
        </authorList>
    </citation>
    <scope>NUCLEOTIDE SEQUENCE [LARGE SCALE GENOMIC DNA]</scope>
    <source>
        <strain evidence="6 7">B448-2</strain>
    </source>
</reference>
<comment type="similarity">
    <text evidence="1">Belongs to the polyphosphate kinase 2 (PPK2) family. Class I subfamily.</text>
</comment>
<dbReference type="NCBIfam" id="TIGR03709">
    <property type="entry name" value="PPK2_rel_1"/>
    <property type="match status" value="1"/>
</dbReference>
<dbReference type="PANTHER" id="PTHR34383">
    <property type="entry name" value="POLYPHOSPHATE:AMP PHOSPHOTRANSFERASE-RELATED"/>
    <property type="match status" value="1"/>
</dbReference>
<evidence type="ECO:0000259" key="5">
    <source>
        <dbReference type="Pfam" id="PF03976"/>
    </source>
</evidence>
<dbReference type="OrthoDB" id="9775224at2"/>
<evidence type="ECO:0000256" key="3">
    <source>
        <dbReference type="ARBA" id="ARBA00022777"/>
    </source>
</evidence>
<dbReference type="Pfam" id="PF03976">
    <property type="entry name" value="PPK2"/>
    <property type="match status" value="1"/>
</dbReference>
<feature type="region of interest" description="Disordered" evidence="4">
    <location>
        <begin position="1"/>
        <end position="36"/>
    </location>
</feature>
<dbReference type="Proteomes" id="UP000241421">
    <property type="component" value="Unassembled WGS sequence"/>
</dbReference>
<dbReference type="GO" id="GO:0008976">
    <property type="term" value="F:polyphosphate kinase activity"/>
    <property type="evidence" value="ECO:0007669"/>
    <property type="project" value="InterPro"/>
</dbReference>
<evidence type="ECO:0000313" key="7">
    <source>
        <dbReference type="Proteomes" id="UP000241421"/>
    </source>
</evidence>
<protein>
    <submittedName>
        <fullName evidence="6">Polyphosphate kinase</fullName>
    </submittedName>
</protein>
<keyword evidence="7" id="KW-1185">Reference proteome</keyword>
<name>A0A2U2I779_9BURK</name>
<dbReference type="PIRSF" id="PIRSF028756">
    <property type="entry name" value="PPK2_prd"/>
    <property type="match status" value="1"/>
</dbReference>
<evidence type="ECO:0000313" key="6">
    <source>
        <dbReference type="EMBL" id="PWF55602.1"/>
    </source>
</evidence>
<accession>A0A2U2I779</accession>
<dbReference type="Gene3D" id="3.40.50.300">
    <property type="entry name" value="P-loop containing nucleotide triphosphate hydrolases"/>
    <property type="match status" value="1"/>
</dbReference>
<evidence type="ECO:0000256" key="2">
    <source>
        <dbReference type="ARBA" id="ARBA00022679"/>
    </source>
</evidence>
<dbReference type="InterPro" id="IPR022300">
    <property type="entry name" value="PPK2-rel_1"/>
</dbReference>
<dbReference type="AlphaFoldDB" id="A0A2U2I779"/>
<dbReference type="EMBL" id="PXWF02000019">
    <property type="protein sequence ID" value="PWF55602.1"/>
    <property type="molecule type" value="Genomic_DNA"/>
</dbReference>
<dbReference type="SUPFAM" id="SSF52540">
    <property type="entry name" value="P-loop containing nucleoside triphosphate hydrolases"/>
    <property type="match status" value="1"/>
</dbReference>
<keyword evidence="2" id="KW-0808">Transferase</keyword>
<feature type="domain" description="Polyphosphate kinase-2-related" evidence="5">
    <location>
        <begin position="42"/>
        <end position="263"/>
    </location>
</feature>
<evidence type="ECO:0000256" key="4">
    <source>
        <dbReference type="SAM" id="MobiDB-lite"/>
    </source>
</evidence>
<proteinExistence type="inferred from homology"/>
<sequence>MGMSARTLFRASAKPSLREEDARATPLRDANQDEKLSKAEIKQRDRALTAALTAQIAVCQEKLYAQRKHKVLLVLQGMDTSGKDGTVTALFTGINPMGLRAVGFKAPTSAELARDYLWRVHQHVPVWGEIAIFNRSHYEDVLITRVQDMIDENECKRRYAQIRDFERMLSETGTIIIKVFLHISKEEQRERLQERLDDPEKQWKFDANDMVQRQSWDEYQRVYEAAIGATDCDHAPWYIIPADSKTHRNLAIASLLLEIVQDLDLKFPQPAPELSGLRIT</sequence>
<dbReference type="PANTHER" id="PTHR34383:SF3">
    <property type="entry name" value="POLYPHOSPHATE:AMP PHOSPHOTRANSFERASE"/>
    <property type="match status" value="1"/>
</dbReference>
<organism evidence="6 7">
    <name type="scientific">Massilia glaciei</name>
    <dbReference type="NCBI Taxonomy" id="1524097"/>
    <lineage>
        <taxon>Bacteria</taxon>
        <taxon>Pseudomonadati</taxon>
        <taxon>Pseudomonadota</taxon>
        <taxon>Betaproteobacteria</taxon>
        <taxon>Burkholderiales</taxon>
        <taxon>Oxalobacteraceae</taxon>
        <taxon>Telluria group</taxon>
        <taxon>Massilia</taxon>
    </lineage>
</organism>
<dbReference type="InterPro" id="IPR027417">
    <property type="entry name" value="P-loop_NTPase"/>
</dbReference>
<evidence type="ECO:0000256" key="1">
    <source>
        <dbReference type="ARBA" id="ARBA00009924"/>
    </source>
</evidence>
<keyword evidence="3 6" id="KW-0418">Kinase</keyword>
<comment type="caution">
    <text evidence="6">The sequence shown here is derived from an EMBL/GenBank/DDBJ whole genome shotgun (WGS) entry which is preliminary data.</text>
</comment>